<keyword evidence="1" id="KW-1133">Transmembrane helix</keyword>
<reference evidence="2 3" key="1">
    <citation type="submission" date="2019-02" db="EMBL/GenBank/DDBJ databases">
        <title>Kribbella capetownensis sp. nov. and Kribbella speibonae sp. nov., isolated from soil.</title>
        <authorList>
            <person name="Curtis S.M."/>
            <person name="Norton I."/>
            <person name="Everest G.J."/>
            <person name="Meyers P.R."/>
        </authorList>
    </citation>
    <scope>NUCLEOTIDE SEQUENCE [LARGE SCALE GENOMIC DNA]</scope>
    <source>
        <strain evidence="2 3">YM55</strain>
    </source>
</reference>
<name>A0A4R0J4V1_9ACTN</name>
<proteinExistence type="predicted"/>
<sequence>MLPRSTIGPTLGRALRRGLEDGFRHGAGVGYSGWESYELVDAENAMLAAGIDILPEARRTVVAQTLDVLRRLRQRGPDRTELRDDLDQEIRRIKTEPAEHWMPYLAAREGLLGRPVLDRDQLVAEAEAITVGDVRQAADALWGNLLLSVDPDATADSRLHWNLRAPASRSRPTGRRFKPAGWPVVDGDLTVGPSSAQIETGSAETSASYDDLAVVVAYPDGGRHLVRRDGCQLHIEPACWRNGQQAVEAVDAAVPSALQVLMPPRDPEGIPRSAVTWRHQATYLLKKPAVWCVLLCAAVVVVGLVGGLTLQEIAPRVAVAALASTVIVALNNLRRA</sequence>
<dbReference type="EMBL" id="SJKC01000001">
    <property type="protein sequence ID" value="TCC40174.1"/>
    <property type="molecule type" value="Genomic_DNA"/>
</dbReference>
<evidence type="ECO:0000256" key="1">
    <source>
        <dbReference type="SAM" id="Phobius"/>
    </source>
</evidence>
<feature type="transmembrane region" description="Helical" evidence="1">
    <location>
        <begin position="288"/>
        <end position="307"/>
    </location>
</feature>
<keyword evidence="1" id="KW-0812">Transmembrane</keyword>
<keyword evidence="1" id="KW-0472">Membrane</keyword>
<dbReference type="AlphaFoldDB" id="A0A4R0J4V1"/>
<dbReference type="Gene3D" id="3.30.830.10">
    <property type="entry name" value="Metalloenzyme, LuxS/M16 peptidase-like"/>
    <property type="match status" value="1"/>
</dbReference>
<feature type="transmembrane region" description="Helical" evidence="1">
    <location>
        <begin position="313"/>
        <end position="333"/>
    </location>
</feature>
<accession>A0A4R0J4V1</accession>
<evidence type="ECO:0000313" key="2">
    <source>
        <dbReference type="EMBL" id="TCC40174.1"/>
    </source>
</evidence>
<dbReference type="Proteomes" id="UP000294225">
    <property type="component" value="Unassembled WGS sequence"/>
</dbReference>
<evidence type="ECO:0000313" key="3">
    <source>
        <dbReference type="Proteomes" id="UP000294225"/>
    </source>
</evidence>
<protein>
    <submittedName>
        <fullName evidence="2">Uncharacterized protein</fullName>
    </submittedName>
</protein>
<organism evidence="2 3">
    <name type="scientific">Kribbella speibonae</name>
    <dbReference type="NCBI Taxonomy" id="1572660"/>
    <lineage>
        <taxon>Bacteria</taxon>
        <taxon>Bacillati</taxon>
        <taxon>Actinomycetota</taxon>
        <taxon>Actinomycetes</taxon>
        <taxon>Propionibacteriales</taxon>
        <taxon>Kribbellaceae</taxon>
        <taxon>Kribbella</taxon>
    </lineage>
</organism>
<gene>
    <name evidence="2" type="ORF">E0H92_00190</name>
</gene>
<comment type="caution">
    <text evidence="2">The sequence shown here is derived from an EMBL/GenBank/DDBJ whole genome shotgun (WGS) entry which is preliminary data.</text>
</comment>